<evidence type="ECO:0000256" key="1">
    <source>
        <dbReference type="SAM" id="MobiDB-lite"/>
    </source>
</evidence>
<reference evidence="2" key="1">
    <citation type="journal article" date="2020" name="Nature">
        <title>Giant virus diversity and host interactions through global metagenomics.</title>
        <authorList>
            <person name="Schulz F."/>
            <person name="Roux S."/>
            <person name="Paez-Espino D."/>
            <person name="Jungbluth S."/>
            <person name="Walsh D.A."/>
            <person name="Denef V.J."/>
            <person name="McMahon K.D."/>
            <person name="Konstantinidis K.T."/>
            <person name="Eloe-Fadrosh E.A."/>
            <person name="Kyrpides N.C."/>
            <person name="Woyke T."/>
        </authorList>
    </citation>
    <scope>NUCLEOTIDE SEQUENCE</scope>
    <source>
        <strain evidence="2">GVMAG-S-1035124-57</strain>
    </source>
</reference>
<dbReference type="AlphaFoldDB" id="A0A6C0M4C8"/>
<proteinExistence type="predicted"/>
<feature type="region of interest" description="Disordered" evidence="1">
    <location>
        <begin position="69"/>
        <end position="98"/>
    </location>
</feature>
<dbReference type="EMBL" id="MN740631">
    <property type="protein sequence ID" value="QHU36634.1"/>
    <property type="molecule type" value="Genomic_DNA"/>
</dbReference>
<name>A0A6C0M4C8_9ZZZZ</name>
<feature type="compositionally biased region" description="Polar residues" evidence="1">
    <location>
        <begin position="88"/>
        <end position="98"/>
    </location>
</feature>
<sequence>MTTIKANISDGIGWRHSNSLITTKQPHHPTKTELTTTNQVVPGISRPNQNGALVNIPVGAQRDAAATEFSGPARKARPMKHWRRKLQPTPNSGRSVNSVSLAIDTPGGTTKSGNGVSCACSTSTANSVAKLDEKLLKIPSQKCQTCERVTNPGYVQVGNPITNPNSYQIQTGLYNTKYVGACPEKNVIKSAVTLMSKAYYSDTRAYLQSRCKRYDQKLSTNPVPGVQYINSVSHEPNWPNNDCYGPQTRLTGSCLYPDCSATDKALPNKCQGTTIYKPSNASFAKQGGVSSSTRTLNLRVNTVNVNGNSFYSAFGSQGANAGKYSTEYNPGYFVKNNYQPQVFRVPGNRTVCCIENRNAALG</sequence>
<protein>
    <submittedName>
        <fullName evidence="2">Uncharacterized protein</fullName>
    </submittedName>
</protein>
<evidence type="ECO:0000313" key="2">
    <source>
        <dbReference type="EMBL" id="QHU36634.1"/>
    </source>
</evidence>
<organism evidence="2">
    <name type="scientific">viral metagenome</name>
    <dbReference type="NCBI Taxonomy" id="1070528"/>
    <lineage>
        <taxon>unclassified sequences</taxon>
        <taxon>metagenomes</taxon>
        <taxon>organismal metagenomes</taxon>
    </lineage>
</organism>
<feature type="compositionally biased region" description="Basic residues" evidence="1">
    <location>
        <begin position="74"/>
        <end position="86"/>
    </location>
</feature>
<accession>A0A6C0M4C8</accession>